<proteinExistence type="predicted"/>
<evidence type="ECO:0000313" key="3">
    <source>
        <dbReference type="Proteomes" id="UP000285405"/>
    </source>
</evidence>
<dbReference type="EMBL" id="MCBR01005922">
    <property type="protein sequence ID" value="RKF78019.1"/>
    <property type="molecule type" value="Genomic_DNA"/>
</dbReference>
<gene>
    <name evidence="2" type="ORF">GcC1_c17468o14</name>
</gene>
<accession>A0A420ITY8</accession>
<feature type="chain" id="PRO_5018985214" evidence="1">
    <location>
        <begin position="20"/>
        <end position="44"/>
    </location>
</feature>
<organism evidence="2 3">
    <name type="scientific">Golovinomyces cichoracearum</name>
    <dbReference type="NCBI Taxonomy" id="62708"/>
    <lineage>
        <taxon>Eukaryota</taxon>
        <taxon>Fungi</taxon>
        <taxon>Dikarya</taxon>
        <taxon>Ascomycota</taxon>
        <taxon>Pezizomycotina</taxon>
        <taxon>Leotiomycetes</taxon>
        <taxon>Erysiphales</taxon>
        <taxon>Erysiphaceae</taxon>
        <taxon>Golovinomyces</taxon>
    </lineage>
</organism>
<dbReference type="Proteomes" id="UP000285405">
    <property type="component" value="Unassembled WGS sequence"/>
</dbReference>
<feature type="signal peptide" evidence="1">
    <location>
        <begin position="1"/>
        <end position="19"/>
    </location>
</feature>
<comment type="caution">
    <text evidence="2">The sequence shown here is derived from an EMBL/GenBank/DDBJ whole genome shotgun (WGS) entry which is preliminary data.</text>
</comment>
<evidence type="ECO:0000256" key="1">
    <source>
        <dbReference type="SAM" id="SignalP"/>
    </source>
</evidence>
<sequence>MKLTPLLMILLQLCLYFNSKYLLETDPTLSLNKGRKESWTRCEI</sequence>
<dbReference type="AlphaFoldDB" id="A0A420ITY8"/>
<protein>
    <submittedName>
        <fullName evidence="2">Uncharacterized protein</fullName>
    </submittedName>
</protein>
<name>A0A420ITY8_9PEZI</name>
<keyword evidence="1" id="KW-0732">Signal</keyword>
<reference evidence="2 3" key="1">
    <citation type="journal article" date="2018" name="BMC Genomics">
        <title>Comparative genome analyses reveal sequence features reflecting distinct modes of host-adaptation between dicot and monocot powdery mildew.</title>
        <authorList>
            <person name="Wu Y."/>
            <person name="Ma X."/>
            <person name="Pan Z."/>
            <person name="Kale S.D."/>
            <person name="Song Y."/>
            <person name="King H."/>
            <person name="Zhang Q."/>
            <person name="Presley C."/>
            <person name="Deng X."/>
            <person name="Wei C.I."/>
            <person name="Xiao S."/>
        </authorList>
    </citation>
    <scope>NUCLEOTIDE SEQUENCE [LARGE SCALE GENOMIC DNA]</scope>
    <source>
        <strain evidence="2">UCSC1</strain>
    </source>
</reference>
<evidence type="ECO:0000313" key="2">
    <source>
        <dbReference type="EMBL" id="RKF78019.1"/>
    </source>
</evidence>